<dbReference type="InterPro" id="IPR036527">
    <property type="entry name" value="SCP2_sterol-bd_dom_sf"/>
</dbReference>
<keyword evidence="3" id="KW-0560">Oxidoreductase</keyword>
<dbReference type="InterPro" id="IPR051935">
    <property type="entry name" value="HSDL2"/>
</dbReference>
<accession>V9VUT9</accession>
<feature type="domain" description="SCP2" evidence="4">
    <location>
        <begin position="22"/>
        <end position="95"/>
    </location>
</feature>
<evidence type="ECO:0000313" key="5">
    <source>
        <dbReference type="EMBL" id="AHD01464.1"/>
    </source>
</evidence>
<dbReference type="RefSeq" id="WP_024090812.1">
    <property type="nucleotide sequence ID" value="NC_023135.1"/>
</dbReference>
<dbReference type="STRING" id="999552.METH_12935"/>
<evidence type="ECO:0000256" key="2">
    <source>
        <dbReference type="ARBA" id="ARBA00022857"/>
    </source>
</evidence>
<dbReference type="Pfam" id="PF02036">
    <property type="entry name" value="SCP2"/>
    <property type="match status" value="1"/>
</dbReference>
<sequence>MSDTLAQAAEALNSKLDAGEFDASAKFEIEGLGSIVLDGAGARVGDEDTDVTMKADADTFQSILEGELNPTAAFMSGKLTIDGDMGTAMKLASALS</sequence>
<dbReference type="EMBL" id="CP006773">
    <property type="protein sequence ID" value="AHD01464.1"/>
    <property type="molecule type" value="Genomic_DNA"/>
</dbReference>
<dbReference type="Gene3D" id="3.30.1050.10">
    <property type="entry name" value="SCP2 sterol-binding domain"/>
    <property type="match status" value="1"/>
</dbReference>
<protein>
    <submittedName>
        <fullName evidence="5">SCP-2 sterol transfer family protein</fullName>
    </submittedName>
</protein>
<dbReference type="SUPFAM" id="SSF55718">
    <property type="entry name" value="SCP-like"/>
    <property type="match status" value="1"/>
</dbReference>
<dbReference type="PATRIC" id="fig|999552.6.peg.2580"/>
<evidence type="ECO:0000256" key="3">
    <source>
        <dbReference type="ARBA" id="ARBA00023002"/>
    </source>
</evidence>
<comment type="similarity">
    <text evidence="1">Belongs to the short-chain dehydrogenases/reductases (SDR) family.</text>
</comment>
<keyword evidence="6" id="KW-1185">Reference proteome</keyword>
<dbReference type="PANTHER" id="PTHR42808:SF3">
    <property type="entry name" value="HYDROXYSTEROID DEHYDROGENASE-LIKE PROTEIN 2"/>
    <property type="match status" value="1"/>
</dbReference>
<organism evidence="5 6">
    <name type="scientific">Leisingera methylohalidivorans DSM 14336</name>
    <dbReference type="NCBI Taxonomy" id="999552"/>
    <lineage>
        <taxon>Bacteria</taxon>
        <taxon>Pseudomonadati</taxon>
        <taxon>Pseudomonadota</taxon>
        <taxon>Alphaproteobacteria</taxon>
        <taxon>Rhodobacterales</taxon>
        <taxon>Roseobacteraceae</taxon>
        <taxon>Leisingera</taxon>
    </lineage>
</organism>
<evidence type="ECO:0000313" key="6">
    <source>
        <dbReference type="Proteomes" id="UP000018780"/>
    </source>
</evidence>
<dbReference type="HOGENOM" id="CLU_105945_2_1_5"/>
<gene>
    <name evidence="5" type="ORF">METH_12935</name>
</gene>
<name>V9VUT9_9RHOB</name>
<dbReference type="OrthoDB" id="9809312at2"/>
<dbReference type="InterPro" id="IPR003033">
    <property type="entry name" value="SCP2_sterol-bd_dom"/>
</dbReference>
<dbReference type="AlphaFoldDB" id="V9VUT9"/>
<proteinExistence type="inferred from homology"/>
<dbReference type="GO" id="GO:0016491">
    <property type="term" value="F:oxidoreductase activity"/>
    <property type="evidence" value="ECO:0007669"/>
    <property type="project" value="UniProtKB-KW"/>
</dbReference>
<reference evidence="5 6" key="1">
    <citation type="submission" date="2013-09" db="EMBL/GenBank/DDBJ databases">
        <authorList>
            <consortium name="DOE Joint Genome Institute"/>
            <person name="Klenk H.-P."/>
            <person name="Huntemann M."/>
            <person name="Han J."/>
            <person name="Chen A."/>
            <person name="Kyrpides N."/>
            <person name="Mavromatis K."/>
            <person name="Markowitz V."/>
            <person name="Palaniappan K."/>
            <person name="Ivanova N."/>
            <person name="Schaumberg A."/>
            <person name="Pati A."/>
            <person name="Liolios K."/>
            <person name="Nordberg H.P."/>
            <person name="Cantor M.N."/>
            <person name="Hua S.X."/>
            <person name="Woyke T."/>
        </authorList>
    </citation>
    <scope>NUCLEOTIDE SEQUENCE [LARGE SCALE GENOMIC DNA]</scope>
    <source>
        <strain evidence="5 6">DSM 14336</strain>
    </source>
</reference>
<evidence type="ECO:0000256" key="1">
    <source>
        <dbReference type="ARBA" id="ARBA00006484"/>
    </source>
</evidence>
<evidence type="ECO:0000259" key="4">
    <source>
        <dbReference type="Pfam" id="PF02036"/>
    </source>
</evidence>
<dbReference type="Proteomes" id="UP000018780">
    <property type="component" value="Chromosome"/>
</dbReference>
<keyword evidence="2" id="KW-0521">NADP</keyword>
<dbReference type="PANTHER" id="PTHR42808">
    <property type="entry name" value="HYDROXYSTEROID DEHYDROGENASE-LIKE PROTEIN 2"/>
    <property type="match status" value="1"/>
</dbReference>
<dbReference type="KEGG" id="lmd:METH_12935"/>